<dbReference type="EMBL" id="PJEO01000011">
    <property type="protein sequence ID" value="PKQ46622.1"/>
    <property type="molecule type" value="Genomic_DNA"/>
</dbReference>
<dbReference type="Proteomes" id="UP000233435">
    <property type="component" value="Unassembled WGS sequence"/>
</dbReference>
<comment type="caution">
    <text evidence="6">The sequence shown here is derived from an EMBL/GenBank/DDBJ whole genome shotgun (WGS) entry which is preliminary data.</text>
</comment>
<dbReference type="Pfam" id="PF00933">
    <property type="entry name" value="Glyco_hydro_3"/>
    <property type="match status" value="1"/>
</dbReference>
<protein>
    <submittedName>
        <fullName evidence="6">Glycosyl hydrolase</fullName>
    </submittedName>
</protein>
<proteinExistence type="inferred from homology"/>
<gene>
    <name evidence="6" type="ORF">CSW08_02365</name>
</gene>
<dbReference type="PANTHER" id="PTHR42715:SF10">
    <property type="entry name" value="BETA-GLUCOSIDASE"/>
    <property type="match status" value="1"/>
</dbReference>
<keyword evidence="4" id="KW-0326">Glycosidase</keyword>
<comment type="similarity">
    <text evidence="1 4">Belongs to the glycosyl hydrolase 3 family.</text>
</comment>
<keyword evidence="7" id="KW-1185">Reference proteome</keyword>
<evidence type="ECO:0000256" key="2">
    <source>
        <dbReference type="ARBA" id="ARBA00022801"/>
    </source>
</evidence>
<dbReference type="SUPFAM" id="SSF52279">
    <property type="entry name" value="Beta-D-glucan exohydrolase, C-terminal domain"/>
    <property type="match status" value="1"/>
</dbReference>
<sequence>MNKNAIIISTALVSLLIISCKNETKTSTEKIAVETTYEPKEFILSKFESKIDSLIAQMTLEEKSGMLHGNSMFATGGVERLGIPELKMADGPLGVREEIARDNWGSAGWDNDFATYYPAGGGLSATWNTDLAYLFGNSVGEETRARGKDMLLSPAINIIRTPLGGRTYEYFSEDPFLNKKTAVPFIVGLQNNDVMACVKHFAVNNQETNRGTVDVIADERTLREIYLPAYEAAVTEANAHSLMGAYNKFRGDYLCENDYMLNKILRDEWGFKGVVVSDWAAVHSTVKTLQNGLDIEMGTPKPFNEFFLADKLIAAAKAGEISEEEINKHVKRILTVLFQVKAIDGKDRVEGSIATEEHYQDAYKIASESVVLLKNENNVLPLKLDGIKSIAVIGNNAMKKNALGGFGAGVKTKREITPLEGLKNRLPKSITINYAEGYLERYSKNENNKKTEVTLDGPVTVEELDEAKLQEAIEAAKKSDITIIFAGSNRDYETEASDRKDLSLPFGQKAFIEKILAVNPNTIVVMIAGAPFDIEDISKKTSALVWSWFNGSEGGNALTDVLLGNINPSGKLPWTMPKKLEDSPAHTTNSFPGDESVTYAEGILVGYRWFDTKNIEPLYPFGYGLSYTNFQFSDLKTDKDVYSNDDTIEVSFSIKNIGKMDGKEVAQLYVSNPNSKIERAAQELKGFKKVFVKKQTSENVTIQLPLKELAYYNVEKKQWMVEPGTYNLKIGKSSRDIVAETTINIK</sequence>
<dbReference type="Pfam" id="PF14310">
    <property type="entry name" value="Fn3-like"/>
    <property type="match status" value="1"/>
</dbReference>
<evidence type="ECO:0000256" key="1">
    <source>
        <dbReference type="ARBA" id="ARBA00005336"/>
    </source>
</evidence>
<dbReference type="PRINTS" id="PR00133">
    <property type="entry name" value="GLHYDRLASE3"/>
</dbReference>
<dbReference type="GO" id="GO:0005975">
    <property type="term" value="P:carbohydrate metabolic process"/>
    <property type="evidence" value="ECO:0007669"/>
    <property type="project" value="InterPro"/>
</dbReference>
<dbReference type="InterPro" id="IPR013783">
    <property type="entry name" value="Ig-like_fold"/>
</dbReference>
<name>A0A2N3HNX2_9FLAO</name>
<dbReference type="Gene3D" id="3.40.50.1700">
    <property type="entry name" value="Glycoside hydrolase family 3 C-terminal domain"/>
    <property type="match status" value="1"/>
</dbReference>
<dbReference type="GO" id="GO:0008422">
    <property type="term" value="F:beta-glucosidase activity"/>
    <property type="evidence" value="ECO:0007669"/>
    <property type="project" value="UniProtKB-ARBA"/>
</dbReference>
<dbReference type="PROSITE" id="PS51257">
    <property type="entry name" value="PROKAR_LIPOPROTEIN"/>
    <property type="match status" value="1"/>
</dbReference>
<reference evidence="6 7" key="1">
    <citation type="submission" date="2017-12" db="EMBL/GenBank/DDBJ databases">
        <title>Confluentibacter flavum sp. nov., isolated from the saline lake.</title>
        <authorList>
            <person name="Yu L."/>
        </authorList>
    </citation>
    <scope>NUCLEOTIDE SEQUENCE [LARGE SCALE GENOMIC DNA]</scope>
    <source>
        <strain evidence="6 7">3B</strain>
    </source>
</reference>
<dbReference type="OrthoDB" id="9805821at2"/>
<dbReference type="InterPro" id="IPR017853">
    <property type="entry name" value="GH"/>
</dbReference>
<dbReference type="FunFam" id="2.60.40.10:FF:000495">
    <property type="entry name" value="Periplasmic beta-glucosidase"/>
    <property type="match status" value="1"/>
</dbReference>
<dbReference type="InterPro" id="IPR026891">
    <property type="entry name" value="Fn3-like"/>
</dbReference>
<dbReference type="InterPro" id="IPR002772">
    <property type="entry name" value="Glyco_hydro_3_C"/>
</dbReference>
<dbReference type="InterPro" id="IPR001764">
    <property type="entry name" value="Glyco_hydro_3_N"/>
</dbReference>
<dbReference type="SUPFAM" id="SSF51445">
    <property type="entry name" value="(Trans)glycosidases"/>
    <property type="match status" value="1"/>
</dbReference>
<evidence type="ECO:0000313" key="6">
    <source>
        <dbReference type="EMBL" id="PKQ46622.1"/>
    </source>
</evidence>
<dbReference type="Pfam" id="PF01915">
    <property type="entry name" value="Glyco_hydro_3_C"/>
    <property type="match status" value="1"/>
</dbReference>
<dbReference type="InterPro" id="IPR050288">
    <property type="entry name" value="Cellulose_deg_GH3"/>
</dbReference>
<dbReference type="InterPro" id="IPR036881">
    <property type="entry name" value="Glyco_hydro_3_C_sf"/>
</dbReference>
<dbReference type="PROSITE" id="PS00775">
    <property type="entry name" value="GLYCOSYL_HYDROL_F3"/>
    <property type="match status" value="1"/>
</dbReference>
<keyword evidence="2 4" id="KW-0378">Hydrolase</keyword>
<evidence type="ECO:0000256" key="4">
    <source>
        <dbReference type="RuleBase" id="RU361161"/>
    </source>
</evidence>
<accession>A0A2N3HNX2</accession>
<feature type="domain" description="Fibronectin type III-like" evidence="5">
    <location>
        <begin position="664"/>
        <end position="734"/>
    </location>
</feature>
<organism evidence="6 7">
    <name type="scientific">Confluentibacter flavum</name>
    <dbReference type="NCBI Taxonomy" id="1909700"/>
    <lineage>
        <taxon>Bacteria</taxon>
        <taxon>Pseudomonadati</taxon>
        <taxon>Bacteroidota</taxon>
        <taxon>Flavobacteriia</taxon>
        <taxon>Flavobacteriales</taxon>
        <taxon>Flavobacteriaceae</taxon>
        <taxon>Confluentibacter</taxon>
    </lineage>
</organism>
<dbReference type="SMART" id="SM01217">
    <property type="entry name" value="Fn3_like"/>
    <property type="match status" value="1"/>
</dbReference>
<evidence type="ECO:0000259" key="5">
    <source>
        <dbReference type="SMART" id="SM01217"/>
    </source>
</evidence>
<dbReference type="InterPro" id="IPR019800">
    <property type="entry name" value="Glyco_hydro_3_AS"/>
</dbReference>
<dbReference type="InterPro" id="IPR036962">
    <property type="entry name" value="Glyco_hydro_3_N_sf"/>
</dbReference>
<evidence type="ECO:0000313" key="7">
    <source>
        <dbReference type="Proteomes" id="UP000233435"/>
    </source>
</evidence>
<dbReference type="PANTHER" id="PTHR42715">
    <property type="entry name" value="BETA-GLUCOSIDASE"/>
    <property type="match status" value="1"/>
</dbReference>
<dbReference type="Gene3D" id="2.60.40.10">
    <property type="entry name" value="Immunoglobulins"/>
    <property type="match status" value="1"/>
</dbReference>
<dbReference type="AlphaFoldDB" id="A0A2N3HNX2"/>
<evidence type="ECO:0000256" key="3">
    <source>
        <dbReference type="ARBA" id="ARBA00023277"/>
    </source>
</evidence>
<dbReference type="Gene3D" id="3.20.20.300">
    <property type="entry name" value="Glycoside hydrolase, family 3, N-terminal domain"/>
    <property type="match status" value="1"/>
</dbReference>
<keyword evidence="3" id="KW-0119">Carbohydrate metabolism</keyword>
<dbReference type="RefSeq" id="WP_106658303.1">
    <property type="nucleotide sequence ID" value="NZ_PJEO01000011.1"/>
</dbReference>